<keyword evidence="3" id="KW-1185">Reference proteome</keyword>
<dbReference type="EnsemblPlants" id="Bo3g118490.1">
    <property type="protein sequence ID" value="Bo3g118490.1"/>
    <property type="gene ID" value="Bo3g118490"/>
</dbReference>
<dbReference type="PANTHER" id="PTHR45125:SF3">
    <property type="entry name" value="NO-APICAL-MERISTEM-ASSOCIATED CARBOXY-TERMINAL DOMAIN PROTEIN"/>
    <property type="match status" value="1"/>
</dbReference>
<evidence type="ECO:0000313" key="2">
    <source>
        <dbReference type="EnsemblPlants" id="Bo3g118490.1"/>
    </source>
</evidence>
<evidence type="ECO:0000259" key="1">
    <source>
        <dbReference type="Pfam" id="PF14303"/>
    </source>
</evidence>
<dbReference type="InterPro" id="IPR029466">
    <property type="entry name" value="NAM-associated_C"/>
</dbReference>
<reference evidence="2" key="2">
    <citation type="submission" date="2015-03" db="UniProtKB">
        <authorList>
            <consortium name="EnsemblPlants"/>
        </authorList>
    </citation>
    <scope>IDENTIFICATION</scope>
</reference>
<dbReference type="STRING" id="109376.A0A0D3BGM1"/>
<dbReference type="Proteomes" id="UP000032141">
    <property type="component" value="Chromosome C3"/>
</dbReference>
<name>A0A0D3BGM1_BRAOL</name>
<proteinExistence type="predicted"/>
<feature type="domain" description="No apical meristem-associated C-terminal" evidence="1">
    <location>
        <begin position="118"/>
        <end position="288"/>
    </location>
</feature>
<organism evidence="2 3">
    <name type="scientific">Brassica oleracea var. oleracea</name>
    <dbReference type="NCBI Taxonomy" id="109376"/>
    <lineage>
        <taxon>Eukaryota</taxon>
        <taxon>Viridiplantae</taxon>
        <taxon>Streptophyta</taxon>
        <taxon>Embryophyta</taxon>
        <taxon>Tracheophyta</taxon>
        <taxon>Spermatophyta</taxon>
        <taxon>Magnoliopsida</taxon>
        <taxon>eudicotyledons</taxon>
        <taxon>Gunneridae</taxon>
        <taxon>Pentapetalae</taxon>
        <taxon>rosids</taxon>
        <taxon>malvids</taxon>
        <taxon>Brassicales</taxon>
        <taxon>Brassicaceae</taxon>
        <taxon>Brassiceae</taxon>
        <taxon>Brassica</taxon>
    </lineage>
</organism>
<dbReference type="OMA" id="SAHIQHC"/>
<dbReference type="HOGENOM" id="CLU_091564_1_0_1"/>
<reference evidence="2 3" key="1">
    <citation type="journal article" date="2014" name="Genome Biol.">
        <title>Transcriptome and methylome profiling reveals relics of genome dominance in the mesopolyploid Brassica oleracea.</title>
        <authorList>
            <person name="Parkin I.A."/>
            <person name="Koh C."/>
            <person name="Tang H."/>
            <person name="Robinson S.J."/>
            <person name="Kagale S."/>
            <person name="Clarke W.E."/>
            <person name="Town C.D."/>
            <person name="Nixon J."/>
            <person name="Krishnakumar V."/>
            <person name="Bidwell S.L."/>
            <person name="Denoeud F."/>
            <person name="Belcram H."/>
            <person name="Links M.G."/>
            <person name="Just J."/>
            <person name="Clarke C."/>
            <person name="Bender T."/>
            <person name="Huebert T."/>
            <person name="Mason A.S."/>
            <person name="Pires J.C."/>
            <person name="Barker G."/>
            <person name="Moore J."/>
            <person name="Walley P.G."/>
            <person name="Manoli S."/>
            <person name="Batley J."/>
            <person name="Edwards D."/>
            <person name="Nelson M.N."/>
            <person name="Wang X."/>
            <person name="Paterson A.H."/>
            <person name="King G."/>
            <person name="Bancroft I."/>
            <person name="Chalhoub B."/>
            <person name="Sharpe A.G."/>
        </authorList>
    </citation>
    <scope>NUCLEOTIDE SEQUENCE</scope>
    <source>
        <strain evidence="2 3">cv. TO1000</strain>
    </source>
</reference>
<sequence length="306" mass="34935">MPKHGSRSVGYSKEEDRLLCQVYMKVYQNPIKGFYQTADQFWDHVEEAFKNGKPKASSERSKKSLQCRFQTIERATKKLHACIKQCENKHSNGVSNVNICNQAKEMLMEDPKYKSGWKFDHVWNIIKTSEKFEHGVTYSRKLSDSCGFESTYSDSENPTTNSEIQASPSVSSFSFNLGDKDDLIGGSLSQQPIGGSLSQQPIGVKKSSLKRRSDDRTSAIIKILKEGNRQLLEHLKKTSAHIQHCMEIQSKNFALKKFKEENIFLLQDLNSIQDANIRAYVQSEQKRILRKRVDQKEPSASTSIEQ</sequence>
<dbReference type="AlphaFoldDB" id="A0A0D3BGM1"/>
<protein>
    <recommendedName>
        <fullName evidence="1">No apical meristem-associated C-terminal domain-containing protein</fullName>
    </recommendedName>
</protein>
<dbReference type="Gramene" id="Bo3g118490.1">
    <property type="protein sequence ID" value="Bo3g118490.1"/>
    <property type="gene ID" value="Bo3g118490"/>
</dbReference>
<dbReference type="Pfam" id="PF14303">
    <property type="entry name" value="NAM-associated"/>
    <property type="match status" value="1"/>
</dbReference>
<evidence type="ECO:0000313" key="3">
    <source>
        <dbReference type="Proteomes" id="UP000032141"/>
    </source>
</evidence>
<dbReference type="eggNOG" id="ENOG502S1XG">
    <property type="taxonomic scope" value="Eukaryota"/>
</dbReference>
<accession>A0A0D3BGM1</accession>
<dbReference type="PANTHER" id="PTHR45125">
    <property type="entry name" value="F21J9.4-RELATED"/>
    <property type="match status" value="1"/>
</dbReference>